<proteinExistence type="predicted"/>
<comment type="caution">
    <text evidence="1">The sequence shown here is derived from an EMBL/GenBank/DDBJ whole genome shotgun (WGS) entry which is preliminary data.</text>
</comment>
<dbReference type="RefSeq" id="WP_009280930.1">
    <property type="nucleotide sequence ID" value="NZ_CAIT01000005.1"/>
</dbReference>
<accession>I2GEM1</accession>
<name>I2GEM1_9BACT</name>
<keyword evidence="2" id="KW-1185">Reference proteome</keyword>
<sequence length="113" mass="13026">MEYFKQLEDKIKQFIESVKADVKSIKNALTQKADKTYVDNQLQRKADKVNIIKFVTVIVPDESEFDTLLEQQVQQSTENNDCRIVQFSFSTVQNNSNYWLVNGIEAGAILTFV</sequence>
<reference evidence="1 2" key="1">
    <citation type="journal article" date="2012" name="J. Bacteriol.">
        <title>Genome Sequence of the Filamentous Bacterium Fibrisoma limi BUZ 3T.</title>
        <authorList>
            <person name="Filippini M."/>
            <person name="Qi W."/>
            <person name="Jaenicke S."/>
            <person name="Goesmann A."/>
            <person name="Smits T.H."/>
            <person name="Bagheri H.C."/>
        </authorList>
    </citation>
    <scope>NUCLEOTIDE SEQUENCE [LARGE SCALE GENOMIC DNA]</scope>
    <source>
        <strain evidence="2">BUZ 3T</strain>
    </source>
</reference>
<dbReference type="STRING" id="1185876.BN8_01342"/>
<dbReference type="Proteomes" id="UP000009309">
    <property type="component" value="Unassembled WGS sequence"/>
</dbReference>
<dbReference type="EMBL" id="CAIT01000005">
    <property type="protein sequence ID" value="CCH52346.1"/>
    <property type="molecule type" value="Genomic_DNA"/>
</dbReference>
<gene>
    <name evidence="1" type="ORF">BN8_01342</name>
</gene>
<evidence type="ECO:0000313" key="2">
    <source>
        <dbReference type="Proteomes" id="UP000009309"/>
    </source>
</evidence>
<dbReference type="AlphaFoldDB" id="I2GEM1"/>
<evidence type="ECO:0000313" key="1">
    <source>
        <dbReference type="EMBL" id="CCH52346.1"/>
    </source>
</evidence>
<protein>
    <submittedName>
        <fullName evidence="1">Uncharacterized protein</fullName>
    </submittedName>
</protein>
<organism evidence="1 2">
    <name type="scientific">Fibrisoma limi BUZ 3</name>
    <dbReference type="NCBI Taxonomy" id="1185876"/>
    <lineage>
        <taxon>Bacteria</taxon>
        <taxon>Pseudomonadati</taxon>
        <taxon>Bacteroidota</taxon>
        <taxon>Cytophagia</taxon>
        <taxon>Cytophagales</taxon>
        <taxon>Spirosomataceae</taxon>
        <taxon>Fibrisoma</taxon>
    </lineage>
</organism>